<comment type="caution">
    <text evidence="1">The sequence shown here is derived from an EMBL/GenBank/DDBJ whole genome shotgun (WGS) entry which is preliminary data.</text>
</comment>
<dbReference type="Proteomes" id="UP000886520">
    <property type="component" value="Chromosome 17"/>
</dbReference>
<dbReference type="AlphaFoldDB" id="A0A9D4UFD3"/>
<reference evidence="1" key="1">
    <citation type="submission" date="2021-01" db="EMBL/GenBank/DDBJ databases">
        <title>Adiantum capillus-veneris genome.</title>
        <authorList>
            <person name="Fang Y."/>
            <person name="Liao Q."/>
        </authorList>
    </citation>
    <scope>NUCLEOTIDE SEQUENCE</scope>
    <source>
        <strain evidence="1">H3</strain>
        <tissue evidence="1">Leaf</tissue>
    </source>
</reference>
<organism evidence="1 2">
    <name type="scientific">Adiantum capillus-veneris</name>
    <name type="common">Maidenhair fern</name>
    <dbReference type="NCBI Taxonomy" id="13818"/>
    <lineage>
        <taxon>Eukaryota</taxon>
        <taxon>Viridiplantae</taxon>
        <taxon>Streptophyta</taxon>
        <taxon>Embryophyta</taxon>
        <taxon>Tracheophyta</taxon>
        <taxon>Polypodiopsida</taxon>
        <taxon>Polypodiidae</taxon>
        <taxon>Polypodiales</taxon>
        <taxon>Pteridineae</taxon>
        <taxon>Pteridaceae</taxon>
        <taxon>Vittarioideae</taxon>
        <taxon>Adiantum</taxon>
    </lineage>
</organism>
<dbReference type="EMBL" id="JABFUD020000017">
    <property type="protein sequence ID" value="KAI5066795.1"/>
    <property type="molecule type" value="Genomic_DNA"/>
</dbReference>
<sequence length="76" mass="8946">MKDGNMNAILKRGDEKWEFILEYCVQCGVIFSADQCLFRWDQILALFKKLLEFVSKLMRRDEASLKLFEGFVFSNA</sequence>
<accession>A0A9D4UFD3</accession>
<keyword evidence="2" id="KW-1185">Reference proteome</keyword>
<evidence type="ECO:0000313" key="2">
    <source>
        <dbReference type="Proteomes" id="UP000886520"/>
    </source>
</evidence>
<evidence type="ECO:0000313" key="1">
    <source>
        <dbReference type="EMBL" id="KAI5066795.1"/>
    </source>
</evidence>
<name>A0A9D4UFD3_ADICA</name>
<proteinExistence type="predicted"/>
<gene>
    <name evidence="1" type="ORF">GOP47_0017323</name>
</gene>
<protein>
    <submittedName>
        <fullName evidence="1">Uncharacterized protein</fullName>
    </submittedName>
</protein>